<proteinExistence type="inferred from homology"/>
<dbReference type="PIRSF" id="PIRSF038994">
    <property type="entry name" value="NagA"/>
    <property type="match status" value="1"/>
</dbReference>
<dbReference type="SUPFAM" id="SSF51556">
    <property type="entry name" value="Metallo-dependent hydrolases"/>
    <property type="match status" value="1"/>
</dbReference>
<dbReference type="Pfam" id="PF01979">
    <property type="entry name" value="Amidohydro_1"/>
    <property type="match status" value="1"/>
</dbReference>
<feature type="binding site" evidence="7">
    <location>
        <position position="191"/>
    </location>
    <ligand>
        <name>Zn(2+)</name>
        <dbReference type="ChEBI" id="CHEBI:29105"/>
    </ligand>
</feature>
<evidence type="ECO:0000313" key="10">
    <source>
        <dbReference type="Proteomes" id="UP000712157"/>
    </source>
</evidence>
<dbReference type="SUPFAM" id="SSF51338">
    <property type="entry name" value="Composite domain of metallo-dependent hydrolases"/>
    <property type="match status" value="1"/>
</dbReference>
<dbReference type="PANTHER" id="PTHR11113">
    <property type="entry name" value="N-ACETYLGLUCOSAMINE-6-PHOSPHATE DEACETYLASE"/>
    <property type="match status" value="1"/>
</dbReference>
<protein>
    <submittedName>
        <fullName evidence="9">Amidohydrolase family protein</fullName>
    </submittedName>
</protein>
<dbReference type="InterPro" id="IPR003764">
    <property type="entry name" value="GlcNAc_6-P_deAcase"/>
</dbReference>
<dbReference type="Gene3D" id="3.20.20.140">
    <property type="entry name" value="Metal-dependent hydrolases"/>
    <property type="match status" value="1"/>
</dbReference>
<dbReference type="PANTHER" id="PTHR11113:SF14">
    <property type="entry name" value="N-ACETYLGLUCOSAMINE-6-PHOSPHATE DEACETYLASE"/>
    <property type="match status" value="1"/>
</dbReference>
<dbReference type="GO" id="GO:0046872">
    <property type="term" value="F:metal ion binding"/>
    <property type="evidence" value="ECO:0007669"/>
    <property type="project" value="UniProtKB-KW"/>
</dbReference>
<comment type="cofactor">
    <cofactor evidence="7">
        <name>a divalent metal cation</name>
        <dbReference type="ChEBI" id="CHEBI:60240"/>
    </cofactor>
    <text evidence="7">Binds 1 divalent metal cation per subunit.</text>
</comment>
<sequence length="385" mass="42552">MELVHVNILEDGEILENYFIRTENGWIQNIDTMDHYRRKQEEVLDGEHHFLCPGFIDIHNHGAVGYDAMDGTEEALAGIAGFHFRNGVTSFLATTMTAPLEQVKNLAGLLERGIKTEADILGIHMEGPFLSERNRGAQPGQYLLSPKEEHLRILDEMKPWIRLITVSPDVPRIGLLLKYCKENGITVSGGHDGAIDEEIYRAIQGGMKSVTHLYCCSSSISRRQDAVKHIGLTEIGLEDDRLYAEVVADGHHIPAALFRLIYKCKGYRKMCLVSDEIRAAGLGDGEFMLGSGKHGVPVNVKDGIALLKSETAYAGSVTPIRRMVERLVKAGTVPIEQACYMASSAPAELLGLKDRGHIRVGCAAHFNILDREGGLRRTVKEDRNG</sequence>
<accession>A0A949K3D3</accession>
<comment type="caution">
    <text evidence="9">The sequence shown here is derived from an EMBL/GenBank/DDBJ whole genome shotgun (WGS) entry which is preliminary data.</text>
</comment>
<evidence type="ECO:0000256" key="5">
    <source>
        <dbReference type="PIRNR" id="PIRNR038994"/>
    </source>
</evidence>
<dbReference type="EMBL" id="JAHQCW010000038">
    <property type="protein sequence ID" value="MBU9738612.1"/>
    <property type="molecule type" value="Genomic_DNA"/>
</dbReference>
<reference evidence="9" key="1">
    <citation type="submission" date="2021-06" db="EMBL/GenBank/DDBJ databases">
        <title>Description of novel taxa of the family Lachnospiraceae.</title>
        <authorList>
            <person name="Chaplin A.V."/>
            <person name="Sokolova S.R."/>
            <person name="Pikina A.P."/>
            <person name="Korzhanova M."/>
            <person name="Belova V."/>
            <person name="Korostin D."/>
            <person name="Efimov B.A."/>
        </authorList>
    </citation>
    <scope>NUCLEOTIDE SEQUENCE</scope>
    <source>
        <strain evidence="9">ASD5720</strain>
    </source>
</reference>
<feature type="binding site" evidence="7">
    <location>
        <position position="212"/>
    </location>
    <ligand>
        <name>Zn(2+)</name>
        <dbReference type="ChEBI" id="CHEBI:29105"/>
    </ligand>
</feature>
<organism evidence="9 10">
    <name type="scientific">Diplocloster agilis</name>
    <dbReference type="NCBI Taxonomy" id="2850323"/>
    <lineage>
        <taxon>Bacteria</taxon>
        <taxon>Bacillati</taxon>
        <taxon>Bacillota</taxon>
        <taxon>Clostridia</taxon>
        <taxon>Lachnospirales</taxon>
        <taxon>Lachnospiraceae</taxon>
        <taxon>Diplocloster</taxon>
    </lineage>
</organism>
<dbReference type="InterPro" id="IPR032466">
    <property type="entry name" value="Metal_Hydrolase"/>
</dbReference>
<evidence type="ECO:0000256" key="1">
    <source>
        <dbReference type="ARBA" id="ARBA00010716"/>
    </source>
</evidence>
<keyword evidence="4 5" id="KW-0119">Carbohydrate metabolism</keyword>
<evidence type="ECO:0000259" key="8">
    <source>
        <dbReference type="Pfam" id="PF01979"/>
    </source>
</evidence>
<dbReference type="Gene3D" id="2.30.40.10">
    <property type="entry name" value="Urease, subunit C, domain 1"/>
    <property type="match status" value="1"/>
</dbReference>
<name>A0A949K3D3_9FIRM</name>
<feature type="active site" description="Proton donor/acceptor" evidence="6">
    <location>
        <position position="275"/>
    </location>
</feature>
<dbReference type="Proteomes" id="UP000712157">
    <property type="component" value="Unassembled WGS sequence"/>
</dbReference>
<keyword evidence="10" id="KW-1185">Reference proteome</keyword>
<dbReference type="AlphaFoldDB" id="A0A949K3D3"/>
<keyword evidence="3 5" id="KW-0378">Hydrolase</keyword>
<evidence type="ECO:0000256" key="7">
    <source>
        <dbReference type="PIRSR" id="PIRSR038994-3"/>
    </source>
</evidence>
<feature type="domain" description="Amidohydrolase-related" evidence="8">
    <location>
        <begin position="50"/>
        <end position="370"/>
    </location>
</feature>
<gene>
    <name evidence="9" type="ORF">KTH89_18885</name>
</gene>
<feature type="binding site" evidence="7">
    <location>
        <position position="126"/>
    </location>
    <ligand>
        <name>Zn(2+)</name>
        <dbReference type="ChEBI" id="CHEBI:29105"/>
    </ligand>
</feature>
<comment type="similarity">
    <text evidence="1 5">Belongs to the metallo-dependent hydrolases superfamily. NagA family.</text>
</comment>
<dbReference type="GO" id="GO:0006046">
    <property type="term" value="P:N-acetylglucosamine catabolic process"/>
    <property type="evidence" value="ECO:0007669"/>
    <property type="project" value="TreeGrafter"/>
</dbReference>
<evidence type="ECO:0000313" key="9">
    <source>
        <dbReference type="EMBL" id="MBU9738612.1"/>
    </source>
</evidence>
<dbReference type="InterPro" id="IPR006680">
    <property type="entry name" value="Amidohydro-rel"/>
</dbReference>
<evidence type="ECO:0000256" key="6">
    <source>
        <dbReference type="PIRSR" id="PIRSR038994-1"/>
    </source>
</evidence>
<dbReference type="GO" id="GO:0008448">
    <property type="term" value="F:N-acetylglucosamine-6-phosphate deacetylase activity"/>
    <property type="evidence" value="ECO:0007669"/>
    <property type="project" value="InterPro"/>
</dbReference>
<dbReference type="InterPro" id="IPR011059">
    <property type="entry name" value="Metal-dep_hydrolase_composite"/>
</dbReference>
<keyword evidence="2 7" id="KW-0479">Metal-binding</keyword>
<evidence type="ECO:0000256" key="4">
    <source>
        <dbReference type="ARBA" id="ARBA00023277"/>
    </source>
</evidence>
<dbReference type="RefSeq" id="WP_238722731.1">
    <property type="nucleotide sequence ID" value="NZ_JAHQCW010000038.1"/>
</dbReference>
<evidence type="ECO:0000256" key="2">
    <source>
        <dbReference type="ARBA" id="ARBA00022723"/>
    </source>
</evidence>
<evidence type="ECO:0000256" key="3">
    <source>
        <dbReference type="ARBA" id="ARBA00022801"/>
    </source>
</evidence>